<evidence type="ECO:0000313" key="8">
    <source>
        <dbReference type="Proteomes" id="UP000893823"/>
    </source>
</evidence>
<keyword evidence="2" id="KW-0479">Metal-binding</keyword>
<feature type="active site" description="Proton acceptor" evidence="1">
    <location>
        <position position="91"/>
    </location>
</feature>
<dbReference type="STRING" id="589382.SAMN04489721_2839"/>
<dbReference type="RefSeq" id="WP_092673743.1">
    <property type="nucleotide sequence ID" value="NZ_BMDN01000001.1"/>
</dbReference>
<evidence type="ECO:0000313" key="5">
    <source>
        <dbReference type="EMBL" id="MCP2366764.1"/>
    </source>
</evidence>
<evidence type="ECO:0000256" key="2">
    <source>
        <dbReference type="PIRSR" id="PIRSR640255-2"/>
    </source>
</evidence>
<keyword evidence="6" id="KW-0378">Hydrolase</keyword>
<organism evidence="6 7">
    <name type="scientific">Agromyces flavus</name>
    <dbReference type="NCBI Taxonomy" id="589382"/>
    <lineage>
        <taxon>Bacteria</taxon>
        <taxon>Bacillati</taxon>
        <taxon>Actinomycetota</taxon>
        <taxon>Actinomycetes</taxon>
        <taxon>Micrococcales</taxon>
        <taxon>Microbacteriaceae</taxon>
        <taxon>Agromyces</taxon>
    </lineage>
</organism>
<reference evidence="5" key="3">
    <citation type="submission" date="2022-06" db="EMBL/GenBank/DDBJ databases">
        <title>Genomic Encyclopedia of Type Strains, Phase III (KMG-III): the genomes of soil and plant-associated and newly described type strains.</title>
        <authorList>
            <person name="Whitman W."/>
        </authorList>
    </citation>
    <scope>NUCLEOTIDE SEQUENCE</scope>
    <source>
        <strain evidence="5">CPCC 202695</strain>
    </source>
</reference>
<dbReference type="InterPro" id="IPR044929">
    <property type="entry name" value="DNA/RNA_non-sp_Endonuclease_sf"/>
</dbReference>
<dbReference type="Gene3D" id="3.40.570.10">
    <property type="entry name" value="Extracellular Endonuclease, subunit A"/>
    <property type="match status" value="1"/>
</dbReference>
<dbReference type="InterPro" id="IPR001604">
    <property type="entry name" value="Endo_G_ENPP1-like_dom"/>
</dbReference>
<dbReference type="SMART" id="SM00892">
    <property type="entry name" value="Endonuclease_NS"/>
    <property type="match status" value="1"/>
</dbReference>
<dbReference type="Proteomes" id="UP000893823">
    <property type="component" value="Unassembled WGS sequence"/>
</dbReference>
<dbReference type="EMBL" id="LT629755">
    <property type="protein sequence ID" value="SDT23391.1"/>
    <property type="molecule type" value="Genomic_DNA"/>
</dbReference>
<keyword evidence="6" id="KW-0540">Nuclease</keyword>
<dbReference type="Proteomes" id="UP000199482">
    <property type="component" value="Chromosome I"/>
</dbReference>
<dbReference type="InterPro" id="IPR044925">
    <property type="entry name" value="His-Me_finger_sf"/>
</dbReference>
<dbReference type="SUPFAM" id="SSF54060">
    <property type="entry name" value="His-Me finger endonucleases"/>
    <property type="match status" value="1"/>
</dbReference>
<reference evidence="7" key="2">
    <citation type="submission" date="2016-10" db="EMBL/GenBank/DDBJ databases">
        <authorList>
            <person name="Varghese N."/>
            <person name="Submissions S."/>
        </authorList>
    </citation>
    <scope>NUCLEOTIDE SEQUENCE [LARGE SCALE GENOMIC DNA]</scope>
    <source>
        <strain evidence="7">CPCC 202695</strain>
    </source>
</reference>
<dbReference type="PANTHER" id="PTHR13966:SF5">
    <property type="entry name" value="ENDONUCLEASE G, MITOCHONDRIAL"/>
    <property type="match status" value="1"/>
</dbReference>
<reference evidence="6" key="1">
    <citation type="submission" date="2016-10" db="EMBL/GenBank/DDBJ databases">
        <authorList>
            <person name="de Groot N.N."/>
        </authorList>
    </citation>
    <scope>NUCLEOTIDE SEQUENCE [LARGE SCALE GENOMIC DNA]</scope>
    <source>
        <strain evidence="6">CPCC 202695</strain>
    </source>
</reference>
<protein>
    <submittedName>
        <fullName evidence="6">Endonuclease G</fullName>
    </submittedName>
</protein>
<name>A0A1H1YPS5_9MICO</name>
<dbReference type="PANTHER" id="PTHR13966">
    <property type="entry name" value="ENDONUCLEASE RELATED"/>
    <property type="match status" value="1"/>
</dbReference>
<keyword evidence="8" id="KW-1185">Reference proteome</keyword>
<dbReference type="GO" id="GO:0003676">
    <property type="term" value="F:nucleic acid binding"/>
    <property type="evidence" value="ECO:0007669"/>
    <property type="project" value="InterPro"/>
</dbReference>
<dbReference type="InterPro" id="IPR040255">
    <property type="entry name" value="Non-specific_endonuclease"/>
</dbReference>
<dbReference type="Pfam" id="PF01223">
    <property type="entry name" value="Endonuclease_NS"/>
    <property type="match status" value="1"/>
</dbReference>
<dbReference type="OrthoDB" id="104542at2"/>
<gene>
    <name evidence="5" type="ORF">BCL57_000906</name>
    <name evidence="6" type="ORF">SAMN04489721_2839</name>
</gene>
<evidence type="ECO:0000256" key="1">
    <source>
        <dbReference type="PIRSR" id="PIRSR640255-1"/>
    </source>
</evidence>
<dbReference type="GO" id="GO:0016787">
    <property type="term" value="F:hydrolase activity"/>
    <property type="evidence" value="ECO:0007669"/>
    <property type="project" value="InterPro"/>
</dbReference>
<evidence type="ECO:0000259" key="3">
    <source>
        <dbReference type="SMART" id="SM00477"/>
    </source>
</evidence>
<feature type="domain" description="DNA/RNA non-specific endonuclease/pyrophosphatase/phosphodiesterase" evidence="4">
    <location>
        <begin position="29"/>
        <end position="256"/>
    </location>
</feature>
<evidence type="ECO:0000259" key="4">
    <source>
        <dbReference type="SMART" id="SM00892"/>
    </source>
</evidence>
<evidence type="ECO:0000313" key="6">
    <source>
        <dbReference type="EMBL" id="SDT23391.1"/>
    </source>
</evidence>
<dbReference type="GO" id="GO:0004519">
    <property type="term" value="F:endonuclease activity"/>
    <property type="evidence" value="ECO:0007669"/>
    <property type="project" value="UniProtKB-KW"/>
</dbReference>
<dbReference type="GO" id="GO:0046872">
    <property type="term" value="F:metal ion binding"/>
    <property type="evidence" value="ECO:0007669"/>
    <property type="project" value="UniProtKB-KW"/>
</dbReference>
<accession>A0A1H1YPS5</accession>
<dbReference type="SMART" id="SM00477">
    <property type="entry name" value="NUC"/>
    <property type="match status" value="1"/>
</dbReference>
<evidence type="ECO:0000313" key="7">
    <source>
        <dbReference type="Proteomes" id="UP000199482"/>
    </source>
</evidence>
<sequence>MGFDARFLGLHAAMPSVPESDAAASVELDYLHFTVVLDTRRRLARITGVNVDGAALVEVERGDDWRFDARVPEHWQTGPDVYARNDLDRGHLVRRRDPVWGPPEVAARANADTFRYPNAAPQQAEFNQSLELWNGLEDHVLEYARVHAQRLSVFTAPVLATGDPPYRGIRVPLRFVKVVAWRSGDELATAGFVLDQSPVLDLSEAALAEQADRERRRLADGAVVVPDLGPFRTFQVPVASVAALTGLVMPVLVEADRMARAGAIPPDEVPEGVGTAAWREVSRPDELFLEP</sequence>
<dbReference type="AlphaFoldDB" id="A0A1H1YPS5"/>
<feature type="binding site" evidence="2">
    <location>
        <position position="127"/>
    </location>
    <ligand>
        <name>Mg(2+)</name>
        <dbReference type="ChEBI" id="CHEBI:18420"/>
        <note>catalytic</note>
    </ligand>
</feature>
<feature type="domain" description="ENPP1-3/EXOG-like endonuclease/phosphodiesterase" evidence="3">
    <location>
        <begin position="30"/>
        <end position="256"/>
    </location>
</feature>
<dbReference type="InterPro" id="IPR020821">
    <property type="entry name" value="ENPP1-3/EXOG-like_nuc-like"/>
</dbReference>
<dbReference type="EMBL" id="SODL02000001">
    <property type="protein sequence ID" value="MCP2366764.1"/>
    <property type="molecule type" value="Genomic_DNA"/>
</dbReference>
<proteinExistence type="predicted"/>
<keyword evidence="6" id="KW-0255">Endonuclease</keyword>